<dbReference type="Proteomes" id="UP001236663">
    <property type="component" value="Unassembled WGS sequence"/>
</dbReference>
<dbReference type="Pfam" id="PF03807">
    <property type="entry name" value="F420_oxidored"/>
    <property type="match status" value="1"/>
</dbReference>
<evidence type="ECO:0000256" key="1">
    <source>
        <dbReference type="ARBA" id="ARBA00023002"/>
    </source>
</evidence>
<accession>A0ABT8C8S1</accession>
<dbReference type="InterPro" id="IPR036291">
    <property type="entry name" value="NAD(P)-bd_dom_sf"/>
</dbReference>
<evidence type="ECO:0000313" key="3">
    <source>
        <dbReference type="EMBL" id="MDN3688931.1"/>
    </source>
</evidence>
<comment type="caution">
    <text evidence="3">The sequence shown here is derived from an EMBL/GenBank/DDBJ whole genome shotgun (WGS) entry which is preliminary data.</text>
</comment>
<keyword evidence="4" id="KW-1185">Reference proteome</keyword>
<gene>
    <name evidence="3" type="ORF">QWZ15_13915</name>
</gene>
<dbReference type="RefSeq" id="WP_240459425.1">
    <property type="nucleotide sequence ID" value="NZ_JAUFQS010000015.1"/>
</dbReference>
<dbReference type="InterPro" id="IPR028939">
    <property type="entry name" value="P5C_Rdtase_cat_N"/>
</dbReference>
<sequence length="205" mass="23197">MMNIAILGESKLARSLGNRYMNRGIEVIFGVKNNFEIKDIEWKIYNKFLDKVLPYSEAIAKADLVFICSENECLPSICDSLLQEKNPDTIIIDCTNSSYTEGNSGNTSLIQEKLGNKNLYKAFNNLGMDYPNSDPLGVIQETYYCGENNENKAKVKKWIELAGFKAIDAGAYDSAQLLEAFYHLKMKIAHQQKQNSQCHFKLISV</sequence>
<dbReference type="Gene3D" id="3.40.50.720">
    <property type="entry name" value="NAD(P)-binding Rossmann-like Domain"/>
    <property type="match status" value="1"/>
</dbReference>
<keyword evidence="1" id="KW-0560">Oxidoreductase</keyword>
<dbReference type="InterPro" id="IPR051267">
    <property type="entry name" value="STEAP_metalloreductase"/>
</dbReference>
<dbReference type="EMBL" id="JAUFQS010000015">
    <property type="protein sequence ID" value="MDN3688931.1"/>
    <property type="molecule type" value="Genomic_DNA"/>
</dbReference>
<dbReference type="SUPFAM" id="SSF51735">
    <property type="entry name" value="NAD(P)-binding Rossmann-fold domains"/>
    <property type="match status" value="1"/>
</dbReference>
<name>A0ABT8C8S1_9BACT</name>
<reference evidence="4" key="1">
    <citation type="journal article" date="2019" name="Int. J. Syst. Evol. Microbiol.">
        <title>The Global Catalogue of Microorganisms (GCM) 10K type strain sequencing project: providing services to taxonomists for standard genome sequencing and annotation.</title>
        <authorList>
            <consortium name="The Broad Institute Genomics Platform"/>
            <consortium name="The Broad Institute Genome Sequencing Center for Infectious Disease"/>
            <person name="Wu L."/>
            <person name="Ma J."/>
        </authorList>
    </citation>
    <scope>NUCLEOTIDE SEQUENCE [LARGE SCALE GENOMIC DNA]</scope>
    <source>
        <strain evidence="4">CECT 7706</strain>
    </source>
</reference>
<protein>
    <submittedName>
        <fullName evidence="3">NAD(P)-binding domain-containing protein</fullName>
    </submittedName>
</protein>
<evidence type="ECO:0000259" key="2">
    <source>
        <dbReference type="Pfam" id="PF03807"/>
    </source>
</evidence>
<dbReference type="PANTHER" id="PTHR14239">
    <property type="entry name" value="DUDULIN-RELATED"/>
    <property type="match status" value="1"/>
</dbReference>
<organism evidence="3 4">
    <name type="scientific">Cyclobacterium jeungdonense</name>
    <dbReference type="NCBI Taxonomy" id="708087"/>
    <lineage>
        <taxon>Bacteria</taxon>
        <taxon>Pseudomonadati</taxon>
        <taxon>Bacteroidota</taxon>
        <taxon>Cytophagia</taxon>
        <taxon>Cytophagales</taxon>
        <taxon>Cyclobacteriaceae</taxon>
        <taxon>Cyclobacterium</taxon>
    </lineage>
</organism>
<feature type="domain" description="Pyrroline-5-carboxylate reductase catalytic N-terminal" evidence="2">
    <location>
        <begin position="4"/>
        <end position="96"/>
    </location>
</feature>
<proteinExistence type="predicted"/>
<evidence type="ECO:0000313" key="4">
    <source>
        <dbReference type="Proteomes" id="UP001236663"/>
    </source>
</evidence>